<dbReference type="FunFam" id="3.90.190.10:FF:000006">
    <property type="entry name" value="Dual specificity protein phosphatase CDC14B"/>
    <property type="match status" value="1"/>
</dbReference>
<feature type="compositionally biased region" description="Low complexity" evidence="5">
    <location>
        <begin position="774"/>
        <end position="794"/>
    </location>
</feature>
<dbReference type="SMART" id="SM00195">
    <property type="entry name" value="DSPc"/>
    <property type="match status" value="1"/>
</dbReference>
<evidence type="ECO:0000256" key="5">
    <source>
        <dbReference type="SAM" id="MobiDB-lite"/>
    </source>
</evidence>
<dbReference type="GO" id="GO:0004725">
    <property type="term" value="F:protein tyrosine phosphatase activity"/>
    <property type="evidence" value="ECO:0007669"/>
    <property type="project" value="UniProtKB-EC"/>
</dbReference>
<dbReference type="Pfam" id="PF22785">
    <property type="entry name" value="Tc-R-P"/>
    <property type="match status" value="1"/>
</dbReference>
<dbReference type="PROSITE" id="PS50054">
    <property type="entry name" value="TYR_PHOSPHATASE_DUAL"/>
    <property type="match status" value="1"/>
</dbReference>
<name>A0AAV2T9E9_CALDB</name>
<dbReference type="InterPro" id="IPR029260">
    <property type="entry name" value="DSPn"/>
</dbReference>
<dbReference type="EMBL" id="CAXLJL010000179">
    <property type="protein sequence ID" value="CAL5134127.1"/>
    <property type="molecule type" value="Genomic_DNA"/>
</dbReference>
<keyword evidence="3" id="KW-0378">Hydrolase</keyword>
<evidence type="ECO:0000313" key="9">
    <source>
        <dbReference type="Proteomes" id="UP001497525"/>
    </source>
</evidence>
<feature type="domain" description="Tyrosine specific protein phosphatases" evidence="7">
    <location>
        <begin position="270"/>
        <end position="332"/>
    </location>
</feature>
<evidence type="ECO:0000256" key="1">
    <source>
        <dbReference type="ARBA" id="ARBA00007315"/>
    </source>
</evidence>
<dbReference type="PANTHER" id="PTHR23339">
    <property type="entry name" value="TYROSINE SPECIFIC PROTEIN PHOSPHATASE AND DUAL SPECIFICITY PROTEIN PHOSPHATASE"/>
    <property type="match status" value="1"/>
</dbReference>
<protein>
    <recommendedName>
        <fullName evidence="2">protein-tyrosine-phosphatase</fullName>
        <ecNumber evidence="2">3.1.3.48</ecNumber>
    </recommendedName>
</protein>
<evidence type="ECO:0000256" key="4">
    <source>
        <dbReference type="ARBA" id="ARBA00022912"/>
    </source>
</evidence>
<dbReference type="Proteomes" id="UP001497525">
    <property type="component" value="Unassembled WGS sequence"/>
</dbReference>
<accession>A0AAV2T9E9</accession>
<feature type="compositionally biased region" description="Basic residues" evidence="5">
    <location>
        <begin position="812"/>
        <end position="822"/>
    </location>
</feature>
<dbReference type="Gene3D" id="3.90.190.10">
    <property type="entry name" value="Protein tyrosine phosphatase superfamily"/>
    <property type="match status" value="2"/>
</dbReference>
<reference evidence="8" key="1">
    <citation type="submission" date="2024-06" db="EMBL/GenBank/DDBJ databases">
        <authorList>
            <person name="Liu X."/>
            <person name="Lenzi L."/>
            <person name="Haldenby T S."/>
            <person name="Uol C."/>
        </authorList>
    </citation>
    <scope>NUCLEOTIDE SEQUENCE</scope>
</reference>
<dbReference type="SUPFAM" id="SSF52799">
    <property type="entry name" value="(Phosphotyrosine protein) phosphatases II"/>
    <property type="match status" value="2"/>
</dbReference>
<proteinExistence type="inferred from homology"/>
<comment type="caution">
    <text evidence="8">The sequence shown here is derived from an EMBL/GenBank/DDBJ whole genome shotgun (WGS) entry which is preliminary data.</text>
</comment>
<dbReference type="CDD" id="cd17657">
    <property type="entry name" value="CDC14_N"/>
    <property type="match status" value="1"/>
</dbReference>
<feature type="region of interest" description="Disordered" evidence="5">
    <location>
        <begin position="698"/>
        <end position="717"/>
    </location>
</feature>
<dbReference type="InterPro" id="IPR020422">
    <property type="entry name" value="TYR_PHOSPHATASE_DUAL_dom"/>
</dbReference>
<feature type="compositionally biased region" description="Polar residues" evidence="5">
    <location>
        <begin position="356"/>
        <end position="365"/>
    </location>
</feature>
<dbReference type="InterPro" id="IPR016130">
    <property type="entry name" value="Tyr_Pase_AS"/>
</dbReference>
<evidence type="ECO:0000313" key="8">
    <source>
        <dbReference type="EMBL" id="CAL5134127.1"/>
    </source>
</evidence>
<feature type="compositionally biased region" description="Basic and acidic residues" evidence="5">
    <location>
        <begin position="426"/>
        <end position="438"/>
    </location>
</feature>
<feature type="region of interest" description="Disordered" evidence="5">
    <location>
        <begin position="851"/>
        <end position="884"/>
    </location>
</feature>
<comment type="similarity">
    <text evidence="1">Belongs to the protein-tyrosine phosphatase family. Non-receptor class CDC14 subfamily.</text>
</comment>
<dbReference type="Pfam" id="PF14671">
    <property type="entry name" value="DSPn"/>
    <property type="match status" value="1"/>
</dbReference>
<feature type="compositionally biased region" description="Basic residues" evidence="5">
    <location>
        <begin position="573"/>
        <end position="584"/>
    </location>
</feature>
<dbReference type="PROSITE" id="PS50056">
    <property type="entry name" value="TYR_PHOSPHATASE_2"/>
    <property type="match status" value="1"/>
</dbReference>
<dbReference type="AlphaFoldDB" id="A0AAV2T9E9"/>
<feature type="region of interest" description="Disordered" evidence="5">
    <location>
        <begin position="552"/>
        <end position="613"/>
    </location>
</feature>
<feature type="compositionally biased region" description="Basic residues" evidence="5">
    <location>
        <begin position="703"/>
        <end position="712"/>
    </location>
</feature>
<dbReference type="InterPro" id="IPR050561">
    <property type="entry name" value="PTP"/>
</dbReference>
<dbReference type="InterPro" id="IPR000387">
    <property type="entry name" value="Tyr_Pase_dom"/>
</dbReference>
<feature type="region of interest" description="Disordered" evidence="5">
    <location>
        <begin position="355"/>
        <end position="385"/>
    </location>
</feature>
<organism evidence="8 9">
    <name type="scientific">Calicophoron daubneyi</name>
    <name type="common">Rumen fluke</name>
    <name type="synonym">Paramphistomum daubneyi</name>
    <dbReference type="NCBI Taxonomy" id="300641"/>
    <lineage>
        <taxon>Eukaryota</taxon>
        <taxon>Metazoa</taxon>
        <taxon>Spiralia</taxon>
        <taxon>Lophotrochozoa</taxon>
        <taxon>Platyhelminthes</taxon>
        <taxon>Trematoda</taxon>
        <taxon>Digenea</taxon>
        <taxon>Plagiorchiida</taxon>
        <taxon>Pronocephalata</taxon>
        <taxon>Paramphistomoidea</taxon>
        <taxon>Paramphistomidae</taxon>
        <taxon>Calicophoron</taxon>
    </lineage>
</organism>
<feature type="compositionally biased region" description="Polar residues" evidence="5">
    <location>
        <begin position="867"/>
        <end position="884"/>
    </location>
</feature>
<dbReference type="CDD" id="cd14499">
    <property type="entry name" value="CDC14_C"/>
    <property type="match status" value="1"/>
</dbReference>
<evidence type="ECO:0000256" key="2">
    <source>
        <dbReference type="ARBA" id="ARBA00013064"/>
    </source>
</evidence>
<feature type="region of interest" description="Disordered" evidence="5">
    <location>
        <begin position="764"/>
        <end position="834"/>
    </location>
</feature>
<feature type="compositionally biased region" description="Polar residues" evidence="5">
    <location>
        <begin position="764"/>
        <end position="773"/>
    </location>
</feature>
<sequence>MVLKRTERSVNAEDAVLGSASCIIESRLYFLTCKTTPRILPDVHFFTIDEELVYENFYADFGPLNLAQLYRYCCKLEKKLKSAVLAKKKIVHYTSCDPRKRVNAAFLIGSYQIIYLNRTPEEAYKRLCSSETHPFIHFRDAAFGPSTYQLSLWDCLCAINKAVINKFLDFTTFNVEDYEHYEKVENGDLTWIVPNKFIAFCGPHAQSKVENGYPLHAPEVYIPYFRKNNVTTIIRLNKKIYDARRFVEAGFTHHDLFFNDGSCPTDSIMLRFLEICEQSPGAIAVHCKAGLGRTGTLIGCYLMKHYKFSSHEVIAWCRICRPGSVIGPQQHWLDSKEPICWHSGDVYRANCRQKTEQAQSTSSQKEVAATVKRQYPAPHPVSGDRWVREVDVSEHSSASNADDSVVPVVATGMPMPVTVGQNQGDSPDRLDGAGEDKPTVAQRQPIAASGDPGSSSMVSAYVRPNPLILPSRVDTPGFATSSPWKDTSNLTGTHQRNSHYGYWTWGHECHRKEVDADIYVSGNQTAEPAVNGIQRDKSRDLSAVKTVARAGKLTTSDQTQTESQLTQGDKLNRLKVLRRQLHQKYPREGEHDQSRTSGRASSGPACPHLSDPQPETVEIKHLVAPQNVPPNVVHLIRRSSLNCSEHVLDKNPQRSASKFRSNAAAIQRPALPPTPPRPVECKKTYENIHTTLYGAKTEEKSSIAKRRPKRSFSLRVSSVHRSELPHSTSSVGVDPGIRITPVFSPAEHAAVRVIPVSIAPKSATDTNSKFSGFTSVQGSRPSSVSSSNTPVNSVAGRDIPLSSIPPSGAGHSTRHSFRRKIQKPPQPPIQGASNVVWSAEVIRNKLAEKHSKNPYEARSEAIPGRRSFSSASNTESPSSYASTDGTFRDPYYTRSFRRTSLQNSINDLSLFLLGFPVANGTPQSNSLSPATLSARRSASALADDIPSPSGSHSPIFTSIFQDPIMRTSSTYSSLIRPKPNVLRSSYAFY</sequence>
<dbReference type="EC" id="3.1.3.48" evidence="2"/>
<evidence type="ECO:0000256" key="3">
    <source>
        <dbReference type="ARBA" id="ARBA00022801"/>
    </source>
</evidence>
<feature type="domain" description="Tyrosine-protein phosphatase" evidence="6">
    <location>
        <begin position="187"/>
        <end position="346"/>
    </location>
</feature>
<dbReference type="InterPro" id="IPR029021">
    <property type="entry name" value="Prot-tyrosine_phosphatase-like"/>
</dbReference>
<gene>
    <name evidence="8" type="ORF">CDAUBV1_LOCUS7353</name>
</gene>
<keyword evidence="4" id="KW-0904">Protein phosphatase</keyword>
<dbReference type="PROSITE" id="PS00383">
    <property type="entry name" value="TYR_PHOSPHATASE_1"/>
    <property type="match status" value="1"/>
</dbReference>
<dbReference type="InterPro" id="IPR044506">
    <property type="entry name" value="CDC14_C"/>
</dbReference>
<feature type="compositionally biased region" description="Polar residues" evidence="5">
    <location>
        <begin position="553"/>
        <end position="569"/>
    </location>
</feature>
<evidence type="ECO:0000259" key="6">
    <source>
        <dbReference type="PROSITE" id="PS50054"/>
    </source>
</evidence>
<feature type="region of interest" description="Disordered" evidence="5">
    <location>
        <begin position="414"/>
        <end position="459"/>
    </location>
</feature>
<feature type="compositionally biased region" description="Basic and acidic residues" evidence="5">
    <location>
        <begin position="585"/>
        <end position="594"/>
    </location>
</feature>
<evidence type="ECO:0000259" key="7">
    <source>
        <dbReference type="PROSITE" id="PS50056"/>
    </source>
</evidence>